<reference evidence="1" key="1">
    <citation type="submission" date="2021-03" db="EMBL/GenBank/DDBJ databases">
        <title>Evolutionary priming and transition to the ectomycorrhizal habit in an iconic lineage of mushroom-forming fungi: is preadaptation a requirement?</title>
        <authorList>
            <consortium name="DOE Joint Genome Institute"/>
            <person name="Looney B.P."/>
            <person name="Miyauchi S."/>
            <person name="Morin E."/>
            <person name="Drula E."/>
            <person name="Courty P.E."/>
            <person name="Chicoki N."/>
            <person name="Fauchery L."/>
            <person name="Kohler A."/>
            <person name="Kuo A."/>
            <person name="LaButti K."/>
            <person name="Pangilinan J."/>
            <person name="Lipzen A."/>
            <person name="Riley R."/>
            <person name="Andreopoulos W."/>
            <person name="He G."/>
            <person name="Johnson J."/>
            <person name="Barry K.W."/>
            <person name="Grigoriev I.V."/>
            <person name="Nagy L."/>
            <person name="Hibbett D."/>
            <person name="Henrissat B."/>
            <person name="Matheny P.B."/>
            <person name="Labbe J."/>
            <person name="Martin A.F."/>
        </authorList>
    </citation>
    <scope>NUCLEOTIDE SEQUENCE</scope>
    <source>
        <strain evidence="1">BPL698</strain>
    </source>
</reference>
<evidence type="ECO:0000313" key="1">
    <source>
        <dbReference type="EMBL" id="KAI9508297.1"/>
    </source>
</evidence>
<keyword evidence="2" id="KW-1185">Reference proteome</keyword>
<dbReference type="Proteomes" id="UP001207468">
    <property type="component" value="Unassembled WGS sequence"/>
</dbReference>
<proteinExistence type="predicted"/>
<comment type="caution">
    <text evidence="1">The sequence shown here is derived from an EMBL/GenBank/DDBJ whole genome shotgun (WGS) entry which is preliminary data.</text>
</comment>
<organism evidence="1 2">
    <name type="scientific">Russula earlei</name>
    <dbReference type="NCBI Taxonomy" id="71964"/>
    <lineage>
        <taxon>Eukaryota</taxon>
        <taxon>Fungi</taxon>
        <taxon>Dikarya</taxon>
        <taxon>Basidiomycota</taxon>
        <taxon>Agaricomycotina</taxon>
        <taxon>Agaricomycetes</taxon>
        <taxon>Russulales</taxon>
        <taxon>Russulaceae</taxon>
        <taxon>Russula</taxon>
    </lineage>
</organism>
<name>A0ACC0U9X5_9AGAM</name>
<dbReference type="EMBL" id="JAGFNK010000096">
    <property type="protein sequence ID" value="KAI9508297.1"/>
    <property type="molecule type" value="Genomic_DNA"/>
</dbReference>
<gene>
    <name evidence="1" type="ORF">F5148DRAFT_1197790</name>
</gene>
<accession>A0ACC0U9X5</accession>
<sequence>MRRGKSCSDPFYELGGPDGHERLVPNCKDRANKNSLCNAYYCSAQVAHRACTGLTCIWVIAVTFLADIVPNPDSNRQVSFSHPRSKKSSLMQGVISALFVVDRCFVFAQRLGLGFERMEEIIGCDLTSSWGKPGRCVPVKPLVSIASVPKCVMTET</sequence>
<evidence type="ECO:0000313" key="2">
    <source>
        <dbReference type="Proteomes" id="UP001207468"/>
    </source>
</evidence>
<protein>
    <submittedName>
        <fullName evidence="1">Uncharacterized protein</fullName>
    </submittedName>
</protein>